<dbReference type="AlphaFoldDB" id="A0A814N4Z0"/>
<reference evidence="1" key="1">
    <citation type="submission" date="2021-02" db="EMBL/GenBank/DDBJ databases">
        <authorList>
            <person name="Nowell W R."/>
        </authorList>
    </citation>
    <scope>NUCLEOTIDE SEQUENCE</scope>
</reference>
<dbReference type="EMBL" id="CAJNOE010000249">
    <property type="protein sequence ID" value="CAF1088422.1"/>
    <property type="molecule type" value="Genomic_DNA"/>
</dbReference>
<comment type="caution">
    <text evidence="1">The sequence shown here is derived from an EMBL/GenBank/DDBJ whole genome shotgun (WGS) entry which is preliminary data.</text>
</comment>
<name>A0A814N4Z0_9BILA</name>
<sequence>MVCCSARLVNNEWNDFNSRSEQQHALRQFLRELIQERTATTSVCQGNVGCDGFCNSGTNYDSSSTCGLACNSNNAIGAFGTSSGKVGATGTCAANSTFCRGGTYTFVRNSYSDVNFDCGVSYASCGSYGGCCVGFNQPNTATKNLYCIKCQY</sequence>
<dbReference type="EMBL" id="CAJOBB010001574">
    <property type="protein sequence ID" value="CAF3875710.1"/>
    <property type="molecule type" value="Genomic_DNA"/>
</dbReference>
<evidence type="ECO:0000313" key="1">
    <source>
        <dbReference type="EMBL" id="CAF1088422.1"/>
    </source>
</evidence>
<gene>
    <name evidence="1" type="ORF">IZO911_LOCUS22358</name>
    <name evidence="2" type="ORF">KXQ929_LOCUS21470</name>
</gene>
<accession>A0A814N4Z0</accession>
<dbReference type="Proteomes" id="UP000663860">
    <property type="component" value="Unassembled WGS sequence"/>
</dbReference>
<evidence type="ECO:0000313" key="3">
    <source>
        <dbReference type="Proteomes" id="UP000663860"/>
    </source>
</evidence>
<organism evidence="1 3">
    <name type="scientific">Adineta steineri</name>
    <dbReference type="NCBI Taxonomy" id="433720"/>
    <lineage>
        <taxon>Eukaryota</taxon>
        <taxon>Metazoa</taxon>
        <taxon>Spiralia</taxon>
        <taxon>Gnathifera</taxon>
        <taxon>Rotifera</taxon>
        <taxon>Eurotatoria</taxon>
        <taxon>Bdelloidea</taxon>
        <taxon>Adinetida</taxon>
        <taxon>Adinetidae</taxon>
        <taxon>Adineta</taxon>
    </lineage>
</organism>
<protein>
    <submittedName>
        <fullName evidence="1">Uncharacterized protein</fullName>
    </submittedName>
</protein>
<dbReference type="Proteomes" id="UP000663868">
    <property type="component" value="Unassembled WGS sequence"/>
</dbReference>
<proteinExistence type="predicted"/>
<evidence type="ECO:0000313" key="2">
    <source>
        <dbReference type="EMBL" id="CAF3875710.1"/>
    </source>
</evidence>